<evidence type="ECO:0000259" key="9">
    <source>
        <dbReference type="PROSITE" id="PS51379"/>
    </source>
</evidence>
<keyword evidence="8" id="KW-0411">Iron-sulfur</keyword>
<comment type="similarity">
    <text evidence="2">Belongs to the organic radical-activating enzymes family.</text>
</comment>
<keyword evidence="3" id="KW-0004">4Fe-4S</keyword>
<keyword evidence="11" id="KW-0456">Lyase</keyword>
<dbReference type="InterPro" id="IPR007197">
    <property type="entry name" value="rSAM"/>
</dbReference>
<evidence type="ECO:0000256" key="2">
    <source>
        <dbReference type="ARBA" id="ARBA00009777"/>
    </source>
</evidence>
<protein>
    <submittedName>
        <fullName evidence="11">Pyruvate formate lyase activating enzyme</fullName>
    </submittedName>
</protein>
<evidence type="ECO:0000256" key="4">
    <source>
        <dbReference type="ARBA" id="ARBA00022691"/>
    </source>
</evidence>
<dbReference type="OrthoDB" id="9782387at2"/>
<evidence type="ECO:0000313" key="12">
    <source>
        <dbReference type="Proteomes" id="UP000245959"/>
    </source>
</evidence>
<dbReference type="GO" id="GO:0046872">
    <property type="term" value="F:metal ion binding"/>
    <property type="evidence" value="ECO:0007669"/>
    <property type="project" value="UniProtKB-KW"/>
</dbReference>
<keyword evidence="12" id="KW-1185">Reference proteome</keyword>
<dbReference type="InterPro" id="IPR017896">
    <property type="entry name" value="4Fe4S_Fe-S-bd"/>
</dbReference>
<name>A0A2U1AV83_9BACT</name>
<dbReference type="SFLD" id="SFLDG01118">
    <property type="entry name" value="activating_enzymes__group_2"/>
    <property type="match status" value="1"/>
</dbReference>
<dbReference type="PROSITE" id="PS00198">
    <property type="entry name" value="4FE4S_FER_1"/>
    <property type="match status" value="1"/>
</dbReference>
<gene>
    <name evidence="11" type="ORF">C8D82_11768</name>
</gene>
<dbReference type="InterPro" id="IPR017900">
    <property type="entry name" value="4Fe4S_Fe_S_CS"/>
</dbReference>
<feature type="domain" description="4Fe-4S ferredoxin-type" evidence="9">
    <location>
        <begin position="46"/>
        <end position="74"/>
    </location>
</feature>
<dbReference type="PROSITE" id="PS51379">
    <property type="entry name" value="4FE4S_FER_2"/>
    <property type="match status" value="2"/>
</dbReference>
<dbReference type="PROSITE" id="PS01087">
    <property type="entry name" value="RADICAL_ACTIVATING"/>
    <property type="match status" value="1"/>
</dbReference>
<dbReference type="Pfam" id="PF04055">
    <property type="entry name" value="Radical_SAM"/>
    <property type="match status" value="1"/>
</dbReference>
<evidence type="ECO:0000256" key="7">
    <source>
        <dbReference type="ARBA" id="ARBA00023004"/>
    </source>
</evidence>
<dbReference type="InterPro" id="IPR001989">
    <property type="entry name" value="Radical_activat_CS"/>
</dbReference>
<evidence type="ECO:0000313" key="11">
    <source>
        <dbReference type="EMBL" id="PVY40349.1"/>
    </source>
</evidence>
<dbReference type="SFLD" id="SFLDG01066">
    <property type="entry name" value="organic_radical-activating_enz"/>
    <property type="match status" value="1"/>
</dbReference>
<keyword evidence="5" id="KW-0479">Metal-binding</keyword>
<dbReference type="InterPro" id="IPR058240">
    <property type="entry name" value="rSAM_sf"/>
</dbReference>
<dbReference type="SUPFAM" id="SSF102114">
    <property type="entry name" value="Radical SAM enzymes"/>
    <property type="match status" value="1"/>
</dbReference>
<dbReference type="Gene3D" id="3.80.30.10">
    <property type="entry name" value="pyruvate-formate lyase- activating enzyme"/>
    <property type="match status" value="1"/>
</dbReference>
<keyword evidence="11" id="KW-0670">Pyruvate</keyword>
<dbReference type="InterPro" id="IPR012839">
    <property type="entry name" value="Organic_radical_activase"/>
</dbReference>
<dbReference type="InterPro" id="IPR040074">
    <property type="entry name" value="BssD/PflA/YjjW"/>
</dbReference>
<feature type="domain" description="4Fe-4S ferredoxin-type" evidence="9">
    <location>
        <begin position="77"/>
        <end position="106"/>
    </location>
</feature>
<dbReference type="PANTHER" id="PTHR30352">
    <property type="entry name" value="PYRUVATE FORMATE-LYASE-ACTIVATING ENZYME"/>
    <property type="match status" value="1"/>
</dbReference>
<keyword evidence="4" id="KW-0949">S-adenosyl-L-methionine</keyword>
<dbReference type="GO" id="GO:0016491">
    <property type="term" value="F:oxidoreductase activity"/>
    <property type="evidence" value="ECO:0007669"/>
    <property type="project" value="UniProtKB-KW"/>
</dbReference>
<proteinExistence type="inferred from homology"/>
<organism evidence="11 12">
    <name type="scientific">Victivallis vadensis</name>
    <dbReference type="NCBI Taxonomy" id="172901"/>
    <lineage>
        <taxon>Bacteria</taxon>
        <taxon>Pseudomonadati</taxon>
        <taxon>Lentisphaerota</taxon>
        <taxon>Lentisphaeria</taxon>
        <taxon>Victivallales</taxon>
        <taxon>Victivallaceae</taxon>
        <taxon>Victivallis</taxon>
    </lineage>
</organism>
<dbReference type="PANTHER" id="PTHR30352:SF4">
    <property type="entry name" value="PYRUVATE FORMATE-LYASE 2-ACTIVATING ENZYME"/>
    <property type="match status" value="1"/>
</dbReference>
<dbReference type="PIRSF" id="PIRSF000371">
    <property type="entry name" value="PFL_act_enz"/>
    <property type="match status" value="1"/>
</dbReference>
<dbReference type="SFLD" id="SFLDS00029">
    <property type="entry name" value="Radical_SAM"/>
    <property type="match status" value="1"/>
</dbReference>
<evidence type="ECO:0000256" key="5">
    <source>
        <dbReference type="ARBA" id="ARBA00022723"/>
    </source>
</evidence>
<dbReference type="NCBIfam" id="TIGR02494">
    <property type="entry name" value="PFLE_PFLC"/>
    <property type="match status" value="1"/>
</dbReference>
<dbReference type="Gene3D" id="3.30.70.20">
    <property type="match status" value="1"/>
</dbReference>
<reference evidence="11 12" key="1">
    <citation type="submission" date="2018-04" db="EMBL/GenBank/DDBJ databases">
        <title>Genomic Encyclopedia of Type Strains, Phase IV (KMG-IV): sequencing the most valuable type-strain genomes for metagenomic binning, comparative biology and taxonomic classification.</title>
        <authorList>
            <person name="Goeker M."/>
        </authorList>
    </citation>
    <scope>NUCLEOTIDE SEQUENCE [LARGE SCALE GENOMIC DNA]</scope>
    <source>
        <strain evidence="11 12">DSM 14823</strain>
    </source>
</reference>
<evidence type="ECO:0000256" key="6">
    <source>
        <dbReference type="ARBA" id="ARBA00023002"/>
    </source>
</evidence>
<evidence type="ECO:0000259" key="10">
    <source>
        <dbReference type="PROSITE" id="PS51918"/>
    </source>
</evidence>
<comment type="cofactor">
    <cofactor evidence="1">
        <name>[4Fe-4S] cluster</name>
        <dbReference type="ChEBI" id="CHEBI:49883"/>
    </cofactor>
</comment>
<keyword evidence="6" id="KW-0560">Oxidoreductase</keyword>
<dbReference type="InterPro" id="IPR034457">
    <property type="entry name" value="Organic_radical-activating"/>
</dbReference>
<sequence>MLNIEALLADVKPLAVHDGPGLRTTFFLKGCPLRCRWCHNPECISPRPQLLYREKFCADCRNCVPACPAGAHRIGAGGHRFERERCIGCGSCETACLHGALQLCGRRITVEKALELALEDRDFQRRSGGGVTVSGGEPLLQTGFCRAFFMELGKLGVHRALDTSGEAPWETLELLLAETDLVLYDFKQADDAKHRAGTGVSNRRILENLRRLTATGIPVEIRIPLIPGYNMEQEDLEKAGRFLAGVPQPPPVRLLAYHPFAHEKYRFAGRSDTLPDADPPEDAEMESAAGILRSFGLKVLW</sequence>
<dbReference type="RefSeq" id="WP_116884400.1">
    <property type="nucleotide sequence ID" value="NZ_CABMMC010000076.1"/>
</dbReference>
<dbReference type="Pfam" id="PF13237">
    <property type="entry name" value="Fer4_10"/>
    <property type="match status" value="1"/>
</dbReference>
<dbReference type="SUPFAM" id="SSF54862">
    <property type="entry name" value="4Fe-4S ferredoxins"/>
    <property type="match status" value="1"/>
</dbReference>
<evidence type="ECO:0000256" key="8">
    <source>
        <dbReference type="ARBA" id="ARBA00023014"/>
    </source>
</evidence>
<dbReference type="EMBL" id="QEKH01000017">
    <property type="protein sequence ID" value="PVY40349.1"/>
    <property type="molecule type" value="Genomic_DNA"/>
</dbReference>
<dbReference type="Proteomes" id="UP000245959">
    <property type="component" value="Unassembled WGS sequence"/>
</dbReference>
<accession>A0A2U1AV83</accession>
<dbReference type="GO" id="GO:0051539">
    <property type="term" value="F:4 iron, 4 sulfur cluster binding"/>
    <property type="evidence" value="ECO:0007669"/>
    <property type="project" value="UniProtKB-KW"/>
</dbReference>
<comment type="caution">
    <text evidence="11">The sequence shown here is derived from an EMBL/GenBank/DDBJ whole genome shotgun (WGS) entry which is preliminary data.</text>
</comment>
<dbReference type="GO" id="GO:0016829">
    <property type="term" value="F:lyase activity"/>
    <property type="evidence" value="ECO:0007669"/>
    <property type="project" value="UniProtKB-KW"/>
</dbReference>
<dbReference type="PROSITE" id="PS51918">
    <property type="entry name" value="RADICAL_SAM"/>
    <property type="match status" value="1"/>
</dbReference>
<dbReference type="GeneID" id="78295702"/>
<keyword evidence="7" id="KW-0408">Iron</keyword>
<evidence type="ECO:0000256" key="3">
    <source>
        <dbReference type="ARBA" id="ARBA00022485"/>
    </source>
</evidence>
<dbReference type="AlphaFoldDB" id="A0A2U1AV83"/>
<evidence type="ECO:0000256" key="1">
    <source>
        <dbReference type="ARBA" id="ARBA00001966"/>
    </source>
</evidence>
<feature type="domain" description="Radical SAM core" evidence="10">
    <location>
        <begin position="17"/>
        <end position="298"/>
    </location>
</feature>